<dbReference type="EMBL" id="CP032157">
    <property type="protein sequence ID" value="AXY76935.1"/>
    <property type="molecule type" value="Genomic_DNA"/>
</dbReference>
<dbReference type="AlphaFoldDB" id="A0A3B7MYW4"/>
<sequence>MKTPNRDLLVLMKDEGLDKDAMENELEQLNQLLLYFETMDNFCMAHEVFDMNRYKIIHQPRIIQKIINQPELKPFVFICNKN</sequence>
<dbReference type="RefSeq" id="WP_119052812.1">
    <property type="nucleotide sequence ID" value="NZ_CP032157.1"/>
</dbReference>
<accession>A0A3B7MYW4</accession>
<evidence type="ECO:0000313" key="2">
    <source>
        <dbReference type="Proteomes" id="UP000263900"/>
    </source>
</evidence>
<organism evidence="1 2">
    <name type="scientific">Paraflavitalea soli</name>
    <dbReference type="NCBI Taxonomy" id="2315862"/>
    <lineage>
        <taxon>Bacteria</taxon>
        <taxon>Pseudomonadati</taxon>
        <taxon>Bacteroidota</taxon>
        <taxon>Chitinophagia</taxon>
        <taxon>Chitinophagales</taxon>
        <taxon>Chitinophagaceae</taxon>
        <taxon>Paraflavitalea</taxon>
    </lineage>
</organism>
<dbReference type="KEGG" id="pseg:D3H65_24400"/>
<evidence type="ECO:0000313" key="1">
    <source>
        <dbReference type="EMBL" id="AXY76935.1"/>
    </source>
</evidence>
<keyword evidence="2" id="KW-1185">Reference proteome</keyword>
<proteinExistence type="predicted"/>
<reference evidence="1 2" key="1">
    <citation type="submission" date="2018-09" db="EMBL/GenBank/DDBJ databases">
        <title>Genome sequencing of strain 6GH32-13.</title>
        <authorList>
            <person name="Weon H.-Y."/>
            <person name="Heo J."/>
            <person name="Kwon S.-W."/>
        </authorList>
    </citation>
    <scope>NUCLEOTIDE SEQUENCE [LARGE SCALE GENOMIC DNA]</scope>
    <source>
        <strain evidence="1 2">5GH32-13</strain>
    </source>
</reference>
<dbReference type="Proteomes" id="UP000263900">
    <property type="component" value="Chromosome"/>
</dbReference>
<protein>
    <submittedName>
        <fullName evidence="1">Uncharacterized protein</fullName>
    </submittedName>
</protein>
<name>A0A3B7MYW4_9BACT</name>
<gene>
    <name evidence="1" type="ORF">D3H65_24400</name>
</gene>